<gene>
    <name evidence="1" type="ORF">BKA59DRAFT_450217</name>
</gene>
<reference evidence="1" key="1">
    <citation type="journal article" date="2021" name="Nat. Commun.">
        <title>Genetic determinants of endophytism in the Arabidopsis root mycobiome.</title>
        <authorList>
            <person name="Mesny F."/>
            <person name="Miyauchi S."/>
            <person name="Thiergart T."/>
            <person name="Pickel B."/>
            <person name="Atanasova L."/>
            <person name="Karlsson M."/>
            <person name="Huettel B."/>
            <person name="Barry K.W."/>
            <person name="Haridas S."/>
            <person name="Chen C."/>
            <person name="Bauer D."/>
            <person name="Andreopoulos W."/>
            <person name="Pangilinan J."/>
            <person name="LaButti K."/>
            <person name="Riley R."/>
            <person name="Lipzen A."/>
            <person name="Clum A."/>
            <person name="Drula E."/>
            <person name="Henrissat B."/>
            <person name="Kohler A."/>
            <person name="Grigoriev I.V."/>
            <person name="Martin F.M."/>
            <person name="Hacquard S."/>
        </authorList>
    </citation>
    <scope>NUCLEOTIDE SEQUENCE</scope>
    <source>
        <strain evidence="1">MPI-SDFR-AT-0068</strain>
    </source>
</reference>
<evidence type="ECO:0000313" key="1">
    <source>
        <dbReference type="EMBL" id="KAH7256127.1"/>
    </source>
</evidence>
<proteinExistence type="predicted"/>
<sequence length="413" mass="47196">MYHDGNKVDAKQATAGKPGQFIEALPRESGRYDAGQKGAPYRVTSENVLSAAVNVSFVDELVLTPSDENVGFSNSATDSCVMYHGEKMTLKALFPRSQRVVANVIFVQIQESGDQPMPPERSLRWRRHVLSLQQGGIRGRFAIKPTAFEVQFKEQFEAWYLHHYMNGQMIYTNVNGVFDMFADESRGSRLYARLYAHIRDHMSRVISDSERKFKEKVELLRHLDVAVSQIISSWRRFNSTLSYLNRRWPSVPFFFTPFIKGILETRPCYQSMWALERKKSKRGVYLASRPLEQVQPSSDRSEHGGVKLEEGAARHKSSAFRPHSWLPFSHHWAIIVCDDLPAVRSISQETHYCGTRSQPLILELTRNADSIDFEEGNSHEPFENHKLLGHIFCPDTEIKQLGILNGPPLLADE</sequence>
<keyword evidence="2" id="KW-1185">Reference proteome</keyword>
<comment type="caution">
    <text evidence="1">The sequence shown here is derived from an EMBL/GenBank/DDBJ whole genome shotgun (WGS) entry which is preliminary data.</text>
</comment>
<protein>
    <submittedName>
        <fullName evidence="1">Uncharacterized protein</fullName>
    </submittedName>
</protein>
<name>A0A8K0S3I5_9HYPO</name>
<accession>A0A8K0S3I5</accession>
<evidence type="ECO:0000313" key="2">
    <source>
        <dbReference type="Proteomes" id="UP000813427"/>
    </source>
</evidence>
<dbReference type="EMBL" id="JAGPXF010000002">
    <property type="protein sequence ID" value="KAH7256127.1"/>
    <property type="molecule type" value="Genomic_DNA"/>
</dbReference>
<dbReference type="Proteomes" id="UP000813427">
    <property type="component" value="Unassembled WGS sequence"/>
</dbReference>
<organism evidence="1 2">
    <name type="scientific">Fusarium tricinctum</name>
    <dbReference type="NCBI Taxonomy" id="61284"/>
    <lineage>
        <taxon>Eukaryota</taxon>
        <taxon>Fungi</taxon>
        <taxon>Dikarya</taxon>
        <taxon>Ascomycota</taxon>
        <taxon>Pezizomycotina</taxon>
        <taxon>Sordariomycetes</taxon>
        <taxon>Hypocreomycetidae</taxon>
        <taxon>Hypocreales</taxon>
        <taxon>Nectriaceae</taxon>
        <taxon>Fusarium</taxon>
        <taxon>Fusarium tricinctum species complex</taxon>
    </lineage>
</organism>
<dbReference type="AlphaFoldDB" id="A0A8K0S3I5"/>